<dbReference type="OrthoDB" id="9814092at2"/>
<evidence type="ECO:0000256" key="1">
    <source>
        <dbReference type="ARBA" id="ARBA00003145"/>
    </source>
</evidence>
<dbReference type="SMART" id="SM00155">
    <property type="entry name" value="PLDc"/>
    <property type="match status" value="2"/>
</dbReference>
<reference evidence="7 8" key="1">
    <citation type="submission" date="2019-12" db="EMBL/GenBank/DDBJ databases">
        <title>Genomic-based taxomic classification of the family Erythrobacteraceae.</title>
        <authorList>
            <person name="Xu L."/>
        </authorList>
    </citation>
    <scope>NUCLEOTIDE SEQUENCE [LARGE SCALE GENOMIC DNA]</scope>
    <source>
        <strain evidence="7 8">MCCC 1K02066</strain>
    </source>
</reference>
<dbReference type="PROSITE" id="PS50035">
    <property type="entry name" value="PLD"/>
    <property type="match status" value="2"/>
</dbReference>
<protein>
    <recommendedName>
        <fullName evidence="3">Phospholipase D</fullName>
    </recommendedName>
    <alternativeName>
        <fullName evidence="5">Choline phosphatase</fullName>
    </alternativeName>
</protein>
<dbReference type="GO" id="GO:0032049">
    <property type="term" value="P:cardiolipin biosynthetic process"/>
    <property type="evidence" value="ECO:0007669"/>
    <property type="project" value="UniProtKB-ARBA"/>
</dbReference>
<comment type="function">
    <text evidence="1">Could be a virulence factor.</text>
</comment>
<keyword evidence="4" id="KW-0964">Secreted</keyword>
<dbReference type="PANTHER" id="PTHR21248">
    <property type="entry name" value="CARDIOLIPIN SYNTHASE"/>
    <property type="match status" value="1"/>
</dbReference>
<dbReference type="SUPFAM" id="SSF56024">
    <property type="entry name" value="Phospholipase D/nuclease"/>
    <property type="match status" value="2"/>
</dbReference>
<dbReference type="Gene3D" id="3.30.870.10">
    <property type="entry name" value="Endonuclease Chain A"/>
    <property type="match status" value="2"/>
</dbReference>
<dbReference type="CDD" id="cd09110">
    <property type="entry name" value="PLDc_CLS_1"/>
    <property type="match status" value="1"/>
</dbReference>
<dbReference type="Proteomes" id="UP000469159">
    <property type="component" value="Unassembled WGS sequence"/>
</dbReference>
<dbReference type="GO" id="GO:0005576">
    <property type="term" value="C:extracellular region"/>
    <property type="evidence" value="ECO:0007669"/>
    <property type="project" value="UniProtKB-SubCell"/>
</dbReference>
<name>A0A6I4UPB5_9SPHN</name>
<dbReference type="EMBL" id="WTYK01000001">
    <property type="protein sequence ID" value="MXP40578.1"/>
    <property type="molecule type" value="Genomic_DNA"/>
</dbReference>
<dbReference type="RefSeq" id="WP_160745395.1">
    <property type="nucleotide sequence ID" value="NZ_WTYK01000001.1"/>
</dbReference>
<evidence type="ECO:0000313" key="8">
    <source>
        <dbReference type="Proteomes" id="UP000469159"/>
    </source>
</evidence>
<gene>
    <name evidence="7" type="ORF">GRI75_02810</name>
</gene>
<evidence type="ECO:0000256" key="2">
    <source>
        <dbReference type="ARBA" id="ARBA00004613"/>
    </source>
</evidence>
<dbReference type="AlphaFoldDB" id="A0A6I4UPB5"/>
<accession>A0A6I4UPB5</accession>
<proteinExistence type="predicted"/>
<dbReference type="Pfam" id="PF13091">
    <property type="entry name" value="PLDc_2"/>
    <property type="match status" value="2"/>
</dbReference>
<feature type="domain" description="PLD phosphodiesterase" evidence="6">
    <location>
        <begin position="299"/>
        <end position="321"/>
    </location>
</feature>
<organism evidence="7 8">
    <name type="scientific">Croceibacterium soli</name>
    <dbReference type="NCBI Taxonomy" id="1739690"/>
    <lineage>
        <taxon>Bacteria</taxon>
        <taxon>Pseudomonadati</taxon>
        <taxon>Pseudomonadota</taxon>
        <taxon>Alphaproteobacteria</taxon>
        <taxon>Sphingomonadales</taxon>
        <taxon>Erythrobacteraceae</taxon>
        <taxon>Croceibacterium</taxon>
    </lineage>
</organism>
<evidence type="ECO:0000256" key="5">
    <source>
        <dbReference type="ARBA" id="ARBA00029594"/>
    </source>
</evidence>
<comment type="caution">
    <text evidence="7">The sequence shown here is derived from an EMBL/GenBank/DDBJ whole genome shotgun (WGS) entry which is preliminary data.</text>
</comment>
<keyword evidence="8" id="KW-1185">Reference proteome</keyword>
<dbReference type="GO" id="GO:0030572">
    <property type="term" value="F:phosphatidyltransferase activity"/>
    <property type="evidence" value="ECO:0007669"/>
    <property type="project" value="UniProtKB-ARBA"/>
</dbReference>
<dbReference type="PANTHER" id="PTHR21248:SF22">
    <property type="entry name" value="PHOSPHOLIPASE D"/>
    <property type="match status" value="1"/>
</dbReference>
<feature type="domain" description="PLD phosphodiesterase" evidence="6">
    <location>
        <begin position="120"/>
        <end position="147"/>
    </location>
</feature>
<comment type="subcellular location">
    <subcellularLocation>
        <location evidence="2">Secreted</location>
    </subcellularLocation>
</comment>
<dbReference type="InterPro" id="IPR001736">
    <property type="entry name" value="PLipase_D/transphosphatidylase"/>
</dbReference>
<evidence type="ECO:0000256" key="3">
    <source>
        <dbReference type="ARBA" id="ARBA00018392"/>
    </source>
</evidence>
<evidence type="ECO:0000313" key="7">
    <source>
        <dbReference type="EMBL" id="MXP40578.1"/>
    </source>
</evidence>
<dbReference type="InterPro" id="IPR025202">
    <property type="entry name" value="PLD-like_dom"/>
</dbReference>
<evidence type="ECO:0000256" key="4">
    <source>
        <dbReference type="ARBA" id="ARBA00022525"/>
    </source>
</evidence>
<evidence type="ECO:0000259" key="6">
    <source>
        <dbReference type="PROSITE" id="PS50035"/>
    </source>
</evidence>
<sequence>MERPATSAEAPQPYRDPEPFSIEAQGQALTFYPGGKDRLATLLQLIEGAERSLKLAFYIFAPDASGQRVRTALTAAARRGVAVSLIVDSFGSATDDGFFAEFEAAGGCYCCFSPKWNLRYLIRNHQKIVVADERVAMLGGFNIEDGYFAPSEGDGWHDLALTVEGSLVERVSQWFEQLEAWARDPKAKFRTIRRRVRDWDAGPGPVQLLIGGPTKGLSSWAREVSRDLIQGERLDMVMAYFSPAVRLRRRIARIAGKGQTRLIMAAKSDNAATIGAARALYGKLLQAGARIWEFQPCKLHTKLIVLDDTVYLGSANFDMRSLYLNLEIVVSIEDKALAERMREFVTGHLPASLEVTPELYRQWATPWNRLRWQVSWFLVSVVDYTVSRKLNLGL</sequence>